<protein>
    <recommendedName>
        <fullName evidence="2">Nucleoside 2-deoxyribosyltransferase</fullName>
    </recommendedName>
</protein>
<dbReference type="AlphaFoldDB" id="A0A094Q696"/>
<evidence type="ECO:0000313" key="1">
    <source>
        <dbReference type="EMBL" id="KGA18907.1"/>
    </source>
</evidence>
<comment type="caution">
    <text evidence="1">The sequence shown here is derived from an EMBL/GenBank/DDBJ whole genome shotgun (WGS) entry which is preliminary data.</text>
</comment>
<dbReference type="Gene3D" id="3.40.50.450">
    <property type="match status" value="1"/>
</dbReference>
<organism evidence="1">
    <name type="scientific">freshwater metagenome</name>
    <dbReference type="NCBI Taxonomy" id="449393"/>
    <lineage>
        <taxon>unclassified sequences</taxon>
        <taxon>metagenomes</taxon>
        <taxon>ecological metagenomes</taxon>
    </lineage>
</organism>
<reference evidence="1" key="1">
    <citation type="submission" date="2014-05" db="EMBL/GenBank/DDBJ databases">
        <title>Key roles for freshwater Actinobacteria revealed by deep metagenomic sequencing.</title>
        <authorList>
            <person name="Ghai R."/>
            <person name="Mizuno C.M."/>
            <person name="Picazo A."/>
            <person name="Camacho A."/>
            <person name="Rodriguez-Valera F."/>
        </authorList>
    </citation>
    <scope>NUCLEOTIDE SEQUENCE</scope>
</reference>
<name>A0A094Q696_9ZZZZ</name>
<evidence type="ECO:0008006" key="2">
    <source>
        <dbReference type="Google" id="ProtNLM"/>
    </source>
</evidence>
<dbReference type="InterPro" id="IPR007710">
    <property type="entry name" value="Nucleoside_deoxyribTrfase"/>
</dbReference>
<dbReference type="Pfam" id="PF05014">
    <property type="entry name" value="Nuc_deoxyrib_tr"/>
    <property type="match status" value="1"/>
</dbReference>
<accession>A0A094Q696</accession>
<proteinExistence type="predicted"/>
<dbReference type="SUPFAM" id="SSF52309">
    <property type="entry name" value="N-(deoxy)ribosyltransferase-like"/>
    <property type="match status" value="1"/>
</dbReference>
<sequence length="151" mass="17039">MKIYFAGPLFTPYERSYIDQCAKRMRDAGMEVFVPHEIALPDPITTKFIFDTDAKEVLGANVVLALLDGPMVDDGTATEIGIFWSEMRHDKSKKGIIGLVTDTRVIRDRNMIDGKGINLFVRGCVEDVGYVVDSFDKAFDILLKWQQEIDS</sequence>
<dbReference type="EMBL" id="JNSK01000018">
    <property type="protein sequence ID" value="KGA18907.1"/>
    <property type="molecule type" value="Genomic_DNA"/>
</dbReference>
<gene>
    <name evidence="1" type="ORF">GM50_7075</name>
</gene>